<dbReference type="InterPro" id="IPR036770">
    <property type="entry name" value="Ankyrin_rpt-contain_sf"/>
</dbReference>
<dbReference type="Proteomes" id="UP000185781">
    <property type="component" value="Unassembled WGS sequence"/>
</dbReference>
<dbReference type="InterPro" id="IPR002110">
    <property type="entry name" value="Ankyrin_rpt"/>
</dbReference>
<dbReference type="AlphaFoldDB" id="A0A1N7P7H9"/>
<gene>
    <name evidence="3" type="ORF">SAMN05421785_10635</name>
</gene>
<dbReference type="RefSeq" id="WP_076393210.1">
    <property type="nucleotide sequence ID" value="NZ_CP115857.1"/>
</dbReference>
<dbReference type="Gene3D" id="1.25.40.20">
    <property type="entry name" value="Ankyrin repeat-containing domain"/>
    <property type="match status" value="1"/>
</dbReference>
<dbReference type="EMBL" id="FTOV01000006">
    <property type="protein sequence ID" value="SIT06533.1"/>
    <property type="molecule type" value="Genomic_DNA"/>
</dbReference>
<accession>A0A1N7P7H9</accession>
<organism evidence="3 4">
    <name type="scientific">Chryseobacterium gambrini</name>
    <dbReference type="NCBI Taxonomy" id="373672"/>
    <lineage>
        <taxon>Bacteria</taxon>
        <taxon>Pseudomonadati</taxon>
        <taxon>Bacteroidota</taxon>
        <taxon>Flavobacteriia</taxon>
        <taxon>Flavobacteriales</taxon>
        <taxon>Weeksellaceae</taxon>
        <taxon>Chryseobacterium group</taxon>
        <taxon>Chryseobacterium</taxon>
    </lineage>
</organism>
<proteinExistence type="predicted"/>
<dbReference type="SUPFAM" id="SSF48403">
    <property type="entry name" value="Ankyrin repeat"/>
    <property type="match status" value="1"/>
</dbReference>
<feature type="repeat" description="ANK" evidence="1">
    <location>
        <begin position="218"/>
        <end position="250"/>
    </location>
</feature>
<reference evidence="3 4" key="1">
    <citation type="submission" date="2017-01" db="EMBL/GenBank/DDBJ databases">
        <authorList>
            <person name="Mah S.A."/>
            <person name="Swanson W.J."/>
            <person name="Moy G.W."/>
            <person name="Vacquier V.D."/>
        </authorList>
    </citation>
    <scope>NUCLEOTIDE SEQUENCE [LARGE SCALE GENOMIC DNA]</scope>
    <source>
        <strain evidence="3 4">DSM 18014</strain>
    </source>
</reference>
<evidence type="ECO:0000313" key="3">
    <source>
        <dbReference type="EMBL" id="SIT06533.1"/>
    </source>
</evidence>
<protein>
    <submittedName>
        <fullName evidence="3">Uncharacterized conserved protein YegJ, DUF2314 family</fullName>
    </submittedName>
</protein>
<feature type="domain" description="DUF2314" evidence="2">
    <location>
        <begin position="13"/>
        <end position="169"/>
    </location>
</feature>
<keyword evidence="1" id="KW-0040">ANK repeat</keyword>
<dbReference type="InterPro" id="IPR018756">
    <property type="entry name" value="DUF2314"/>
</dbReference>
<dbReference type="PROSITE" id="PS50088">
    <property type="entry name" value="ANK_REPEAT"/>
    <property type="match status" value="1"/>
</dbReference>
<dbReference type="Pfam" id="PF10077">
    <property type="entry name" value="DUF2314"/>
    <property type="match status" value="1"/>
</dbReference>
<evidence type="ECO:0000259" key="2">
    <source>
        <dbReference type="Pfam" id="PF10077"/>
    </source>
</evidence>
<evidence type="ECO:0000256" key="1">
    <source>
        <dbReference type="PROSITE-ProRule" id="PRU00023"/>
    </source>
</evidence>
<evidence type="ECO:0000313" key="4">
    <source>
        <dbReference type="Proteomes" id="UP000185781"/>
    </source>
</evidence>
<name>A0A1N7P7H9_9FLAO</name>
<dbReference type="STRING" id="373672.SAMN05421785_10635"/>
<sequence>MSENKIFFADAADPEMSKAYKKAQETFKYFWREQSWEYRRIIPALSVSCVKVAFSQEDPSSDSPIVEHMWINDIHFDGDLIKGYLINKPNKLTNVEVGDYVEIPVNEISDWLFAMPQRAKKTKGLSKLFSSSSESLPPKAYGGFTIQKMRSDMSPAERKAHDNAWQMDFGDFNDIEIVYEQKEHPENLVEHPMSRNMKEELVKFVSENPDEITGQDINGYSMLHAETIAGNLSSVEVILAAGGDKNLKTKSGKTALDFARQLNWEHIIPVLED</sequence>
<dbReference type="OrthoDB" id="6571369at2"/>